<evidence type="ECO:0000313" key="14">
    <source>
        <dbReference type="Proteomes" id="UP000326297"/>
    </source>
</evidence>
<evidence type="ECO:0000256" key="4">
    <source>
        <dbReference type="ARBA" id="ARBA00007652"/>
    </source>
</evidence>
<evidence type="ECO:0000256" key="2">
    <source>
        <dbReference type="ARBA" id="ARBA00004328"/>
    </source>
</evidence>
<keyword evidence="9" id="KW-1043">Host membrane</keyword>
<keyword evidence="14" id="KW-1185">Reference proteome</keyword>
<dbReference type="EMBL" id="MH509440">
    <property type="protein sequence ID" value="QBN85139.1"/>
    <property type="molecule type" value="Genomic_DNA"/>
</dbReference>
<proteinExistence type="inferred from homology"/>
<keyword evidence="8" id="KW-0946">Virion</keyword>
<evidence type="ECO:0000256" key="3">
    <source>
        <dbReference type="ARBA" id="ARBA00004634"/>
    </source>
</evidence>
<dbReference type="Pfam" id="PF04544">
    <property type="entry name" value="Herpes_UL20"/>
    <property type="match status" value="1"/>
</dbReference>
<feature type="transmembrane region" description="Helical" evidence="12">
    <location>
        <begin position="61"/>
        <end position="84"/>
    </location>
</feature>
<dbReference type="RefSeq" id="YP_010794850.1">
    <property type="nucleotide sequence ID" value="NC_075562.1"/>
</dbReference>
<keyword evidence="11 12" id="KW-0472">Membrane</keyword>
<evidence type="ECO:0000256" key="1">
    <source>
        <dbReference type="ARBA" id="ARBA00004252"/>
    </source>
</evidence>
<evidence type="ECO:0000256" key="11">
    <source>
        <dbReference type="ARBA" id="ARBA00023136"/>
    </source>
</evidence>
<gene>
    <name evidence="13" type="primary">UL20</name>
</gene>
<sequence>MESYHRRNDGDTTIKLDNKLIKNDEDEDIYNYISMSSYGGDTDFLVSSAHIVPKATNQPIFTVYVIFFIISAFVIKPICCLIFFNYYRATGISNFIFVGGVITLIYYGRLIFMLCFIYFNIKADRLPLMRWQQFIIGLIVIGRTVAFIVMFHSAIFVDSELFFRVSSTVTDSDYIAPLIANKLIPLISIRAVAFMLIISSAIYAADAICDAIGFITPRIWVCILMRSHLPF</sequence>
<name>A0A482F3J0_9ALPH</name>
<dbReference type="GO" id="GO:0044200">
    <property type="term" value="C:host cell nuclear membrane"/>
    <property type="evidence" value="ECO:0007669"/>
    <property type="project" value="UniProtKB-SubCell"/>
</dbReference>
<accession>A0A482F3J0</accession>
<dbReference type="InterPro" id="IPR007629">
    <property type="entry name" value="Herpes_UL20"/>
</dbReference>
<feature type="transmembrane region" description="Helical" evidence="12">
    <location>
        <begin position="183"/>
        <end position="205"/>
    </location>
</feature>
<keyword evidence="5" id="KW-1048">Host nucleus</keyword>
<evidence type="ECO:0000256" key="10">
    <source>
        <dbReference type="ARBA" id="ARBA00022989"/>
    </source>
</evidence>
<evidence type="ECO:0000256" key="5">
    <source>
        <dbReference type="ARBA" id="ARBA00022562"/>
    </source>
</evidence>
<comment type="similarity">
    <text evidence="4">Belongs to the alphaherpesvirinae UL20 family.</text>
</comment>
<keyword evidence="7" id="KW-1040">Host Golgi apparatus</keyword>
<keyword evidence="6 12" id="KW-0812">Transmembrane</keyword>
<evidence type="ECO:0000313" key="13">
    <source>
        <dbReference type="EMBL" id="QBN85139.1"/>
    </source>
</evidence>
<evidence type="ECO:0000256" key="8">
    <source>
        <dbReference type="ARBA" id="ARBA00022844"/>
    </source>
</evidence>
<feature type="transmembrane region" description="Helical" evidence="12">
    <location>
        <begin position="96"/>
        <end position="121"/>
    </location>
</feature>
<protein>
    <submittedName>
        <fullName evidence="13">Envelope protein UL20-like protein</fullName>
    </submittedName>
</protein>
<comment type="subcellular location">
    <subcellularLocation>
        <location evidence="1">Host Golgi apparatus membrane</location>
        <topology evidence="1">Multi-pass membrane protein</topology>
    </subcellularLocation>
    <subcellularLocation>
        <location evidence="3">Host nucleus membrane</location>
        <topology evidence="3">Multi-pass membrane protein</topology>
    </subcellularLocation>
    <subcellularLocation>
        <location evidence="2">Virion</location>
    </subcellularLocation>
</comment>
<evidence type="ECO:0000256" key="6">
    <source>
        <dbReference type="ARBA" id="ARBA00022692"/>
    </source>
</evidence>
<dbReference type="Proteomes" id="UP000326297">
    <property type="component" value="Segment"/>
</dbReference>
<reference evidence="13" key="1">
    <citation type="submission" date="2018-06" db="EMBL/GenBank/DDBJ databases">
        <title>Metagenomic Sequencing for Combined Detection of RNA and DNA Viruses in Respiratory Samples From Pediatric Patients.</title>
        <authorList>
            <person name="van Boheemen S."/>
            <person name="van Rijn-Klink A.L."/>
            <person name="Pappas N."/>
            <person name="Carbo E.C."/>
            <person name="van 't Hof P."/>
            <person name="Vorderman R.H.P."/>
            <person name="Mei H."/>
            <person name="Claas E.C.J."/>
            <person name="Kroes A.C.M."/>
            <person name="de Vries J.J.C."/>
        </authorList>
    </citation>
    <scope>NUCLEOTIDE SEQUENCE [LARGE SCALE GENOMIC DNA]</scope>
</reference>
<evidence type="ECO:0000256" key="9">
    <source>
        <dbReference type="ARBA" id="ARBA00022870"/>
    </source>
</evidence>
<evidence type="ECO:0000256" key="12">
    <source>
        <dbReference type="SAM" id="Phobius"/>
    </source>
</evidence>
<dbReference type="GeneID" id="80531865"/>
<feature type="transmembrane region" description="Helical" evidence="12">
    <location>
        <begin position="133"/>
        <end position="157"/>
    </location>
</feature>
<dbReference type="KEGG" id="vg:80531865"/>
<keyword evidence="10 12" id="KW-1133">Transmembrane helix</keyword>
<dbReference type="GO" id="GO:0044178">
    <property type="term" value="C:host cell Golgi membrane"/>
    <property type="evidence" value="ECO:0007669"/>
    <property type="project" value="UniProtKB-SubCell"/>
</dbReference>
<organism evidence="13 14">
    <name type="scientific">Phocid alphaherpesvirus 1</name>
    <dbReference type="NCBI Taxonomy" id="47418"/>
    <lineage>
        <taxon>Viruses</taxon>
        <taxon>Duplodnaviria</taxon>
        <taxon>Heunggongvirae</taxon>
        <taxon>Peploviricota</taxon>
        <taxon>Herviviricetes</taxon>
        <taxon>Herpesvirales</taxon>
        <taxon>Orthoherpesviridae</taxon>
        <taxon>Alphaherpesvirinae</taxon>
        <taxon>Varicellovirus</taxon>
        <taxon>Varicellovirus phocidalpha1</taxon>
    </lineage>
</organism>
<dbReference type="GO" id="GO:0019058">
    <property type="term" value="P:viral life cycle"/>
    <property type="evidence" value="ECO:0007669"/>
    <property type="project" value="InterPro"/>
</dbReference>
<dbReference type="GO" id="GO:0019031">
    <property type="term" value="C:viral envelope"/>
    <property type="evidence" value="ECO:0007669"/>
    <property type="project" value="UniProtKB-KW"/>
</dbReference>
<evidence type="ECO:0000256" key="7">
    <source>
        <dbReference type="ARBA" id="ARBA00022812"/>
    </source>
</evidence>